<evidence type="ECO:0000313" key="2">
    <source>
        <dbReference type="EMBL" id="SJN19254.1"/>
    </source>
</evidence>
<feature type="domain" description="DUF559" evidence="1">
    <location>
        <begin position="167"/>
        <end position="236"/>
    </location>
</feature>
<name>A0A1R4II00_9ACTN</name>
<protein>
    <recommendedName>
        <fullName evidence="1">DUF559 domain-containing protein</fullName>
    </recommendedName>
</protein>
<dbReference type="Pfam" id="PF04480">
    <property type="entry name" value="DUF559"/>
    <property type="match status" value="1"/>
</dbReference>
<gene>
    <name evidence="2" type="ORF">FM114_01900</name>
</gene>
<evidence type="ECO:0000259" key="1">
    <source>
        <dbReference type="Pfam" id="PF04480"/>
    </source>
</evidence>
<dbReference type="SUPFAM" id="SSF52980">
    <property type="entry name" value="Restriction endonuclease-like"/>
    <property type="match status" value="1"/>
</dbReference>
<proteinExistence type="predicted"/>
<accession>A0A1R4II00</accession>
<dbReference type="Proteomes" id="UP000188342">
    <property type="component" value="Unassembled WGS sequence"/>
</dbReference>
<evidence type="ECO:0000313" key="3">
    <source>
        <dbReference type="Proteomes" id="UP000188342"/>
    </source>
</evidence>
<keyword evidence="3" id="KW-1185">Reference proteome</keyword>
<dbReference type="STRING" id="1255658.FM114_01900"/>
<dbReference type="EMBL" id="FUKQ01000007">
    <property type="protein sequence ID" value="SJN19254.1"/>
    <property type="molecule type" value="Genomic_DNA"/>
</dbReference>
<sequence length="266" mass="29731">MTKQQIIDAVGAGRLRRVRIGWYATGVADAKVERAVAAGGVLGCASALAFHGAWDVTGGTVHVHCGHDRTGRMPAGMSRCRSRGFRDDRVPAHAVDDIDVALRCAWWCLPRDELVMVCDSLMHQELATREEIRTALCGLRGVADFMERCDTAESGTESLVRLRLRRRGIELKPQVDIGGVGRVDFLVGERLVIEVDSKAHHTGEENYRKDREWDLKLVALGYVVVRLTYGQVMFHWHEAEPHLLAILRRGDQWWGSRKGARTGLDK</sequence>
<reference evidence="2 3" key="1">
    <citation type="submission" date="2017-02" db="EMBL/GenBank/DDBJ databases">
        <authorList>
            <person name="Peterson S.W."/>
        </authorList>
    </citation>
    <scope>NUCLEOTIDE SEQUENCE [LARGE SCALE GENOMIC DNA]</scope>
    <source>
        <strain evidence="2 3">LSP_Lj1</strain>
    </source>
</reference>
<dbReference type="InterPro" id="IPR011335">
    <property type="entry name" value="Restrct_endonuc-II-like"/>
</dbReference>
<dbReference type="RefSeq" id="WP_094763505.1">
    <property type="nucleotide sequence ID" value="NZ_FUKQ01000007.1"/>
</dbReference>
<dbReference type="Gene3D" id="3.40.960.10">
    <property type="entry name" value="VSR Endonuclease"/>
    <property type="match status" value="1"/>
</dbReference>
<dbReference type="InterPro" id="IPR007569">
    <property type="entry name" value="DUF559"/>
</dbReference>
<organism evidence="2 3">
    <name type="scientific">Luteococcus japonicus LSP_Lj1</name>
    <dbReference type="NCBI Taxonomy" id="1255658"/>
    <lineage>
        <taxon>Bacteria</taxon>
        <taxon>Bacillati</taxon>
        <taxon>Actinomycetota</taxon>
        <taxon>Actinomycetes</taxon>
        <taxon>Propionibacteriales</taxon>
        <taxon>Propionibacteriaceae</taxon>
        <taxon>Luteococcus</taxon>
    </lineage>
</organism>
<dbReference type="AlphaFoldDB" id="A0A1R4II00"/>